<dbReference type="EMBL" id="JBBNIB010000069">
    <property type="protein sequence ID" value="MEQ2686938.1"/>
    <property type="molecule type" value="Genomic_DNA"/>
</dbReference>
<name>A0ABV1IJE4_9FIRM</name>
<sequence length="86" mass="9663">MATPEKHGLAKQFTQLIILSGLASFLLLGFLQVVLNKGLRLYFDQPEVQTKASQYQVNELQNYITENSLSSTDIKKAHRLDAEPSL</sequence>
<evidence type="ECO:0000256" key="1">
    <source>
        <dbReference type="SAM" id="Phobius"/>
    </source>
</evidence>
<evidence type="ECO:0000313" key="3">
    <source>
        <dbReference type="Proteomes" id="UP001439984"/>
    </source>
</evidence>
<reference evidence="2 3" key="1">
    <citation type="submission" date="2024-04" db="EMBL/GenBank/DDBJ databases">
        <title>Human intestinal bacterial collection.</title>
        <authorList>
            <person name="Pauvert C."/>
            <person name="Hitch T.C.A."/>
            <person name="Clavel T."/>
        </authorList>
    </citation>
    <scope>NUCLEOTIDE SEQUENCE [LARGE SCALE GENOMIC DNA]</scope>
    <source>
        <strain evidence="2 3">CLA-AA-H236</strain>
    </source>
</reference>
<protein>
    <submittedName>
        <fullName evidence="2">Uncharacterized protein</fullName>
    </submittedName>
</protein>
<accession>A0ABV1IJE4</accession>
<keyword evidence="3" id="KW-1185">Reference proteome</keyword>
<proteinExistence type="predicted"/>
<feature type="transmembrane region" description="Helical" evidence="1">
    <location>
        <begin position="12"/>
        <end position="35"/>
    </location>
</feature>
<organism evidence="2 3">
    <name type="scientific">Faecalibacterium longum</name>
    <dbReference type="NCBI Taxonomy" id="1851428"/>
    <lineage>
        <taxon>Bacteria</taxon>
        <taxon>Bacillati</taxon>
        <taxon>Bacillota</taxon>
        <taxon>Clostridia</taxon>
        <taxon>Eubacteriales</taxon>
        <taxon>Oscillospiraceae</taxon>
        <taxon>Faecalibacterium</taxon>
    </lineage>
</organism>
<dbReference type="RefSeq" id="WP_227624037.1">
    <property type="nucleotide sequence ID" value="NZ_JBBNIB010000069.1"/>
</dbReference>
<evidence type="ECO:0000313" key="2">
    <source>
        <dbReference type="EMBL" id="MEQ2686938.1"/>
    </source>
</evidence>
<keyword evidence="1" id="KW-0812">Transmembrane</keyword>
<dbReference type="Proteomes" id="UP001439984">
    <property type="component" value="Unassembled WGS sequence"/>
</dbReference>
<keyword evidence="1" id="KW-1133">Transmembrane helix</keyword>
<comment type="caution">
    <text evidence="2">The sequence shown here is derived from an EMBL/GenBank/DDBJ whole genome shotgun (WGS) entry which is preliminary data.</text>
</comment>
<keyword evidence="1" id="KW-0472">Membrane</keyword>
<gene>
    <name evidence="2" type="ORF">AAAU72_01895</name>
</gene>